<dbReference type="GO" id="GO:0016740">
    <property type="term" value="F:transferase activity"/>
    <property type="evidence" value="ECO:0007669"/>
    <property type="project" value="UniProtKB-KW"/>
</dbReference>
<dbReference type="CDD" id="cd00299">
    <property type="entry name" value="GST_C_family"/>
    <property type="match status" value="1"/>
</dbReference>
<dbReference type="InterPro" id="IPR036282">
    <property type="entry name" value="Glutathione-S-Trfase_C_sf"/>
</dbReference>
<dbReference type="CDD" id="cd00570">
    <property type="entry name" value="GST_N_family"/>
    <property type="match status" value="1"/>
</dbReference>
<dbReference type="SUPFAM" id="SSF47616">
    <property type="entry name" value="GST C-terminal domain-like"/>
    <property type="match status" value="1"/>
</dbReference>
<evidence type="ECO:0000313" key="3">
    <source>
        <dbReference type="EMBL" id="SFE60135.1"/>
    </source>
</evidence>
<gene>
    <name evidence="3" type="ORF">SAMN02745121_04808</name>
</gene>
<organism evidence="3 4">
    <name type="scientific">Nannocystis exedens</name>
    <dbReference type="NCBI Taxonomy" id="54"/>
    <lineage>
        <taxon>Bacteria</taxon>
        <taxon>Pseudomonadati</taxon>
        <taxon>Myxococcota</taxon>
        <taxon>Polyangia</taxon>
        <taxon>Nannocystales</taxon>
        <taxon>Nannocystaceae</taxon>
        <taxon>Nannocystis</taxon>
    </lineage>
</organism>
<dbReference type="InterPro" id="IPR004046">
    <property type="entry name" value="GST_C"/>
</dbReference>
<evidence type="ECO:0000259" key="2">
    <source>
        <dbReference type="PROSITE" id="PS50405"/>
    </source>
</evidence>
<dbReference type="PANTHER" id="PTHR44051">
    <property type="entry name" value="GLUTATHIONE S-TRANSFERASE-RELATED"/>
    <property type="match status" value="1"/>
</dbReference>
<reference evidence="4" key="1">
    <citation type="submission" date="2016-10" db="EMBL/GenBank/DDBJ databases">
        <authorList>
            <person name="Varghese N."/>
            <person name="Submissions S."/>
        </authorList>
    </citation>
    <scope>NUCLEOTIDE SEQUENCE [LARGE SCALE GENOMIC DNA]</scope>
    <source>
        <strain evidence="4">ATCC 25963</strain>
    </source>
</reference>
<dbReference type="SFLD" id="SFLDS00019">
    <property type="entry name" value="Glutathione_Transferase_(cytos"/>
    <property type="match status" value="1"/>
</dbReference>
<protein>
    <submittedName>
        <fullName evidence="3">Glutathione S-transferase</fullName>
    </submittedName>
</protein>
<dbReference type="STRING" id="54.SAMN02745121_04808"/>
<feature type="domain" description="GST N-terminal" evidence="1">
    <location>
        <begin position="4"/>
        <end position="85"/>
    </location>
</feature>
<sequence length="215" mass="24424">MSNNPRTFYYGSGSPYAWKVWLALEFKQLPYEFKLLSFDKGDTRAPEFLALNPRGKVPVLVDEGHALYESSAIVEYLEDRYPERPLLARDPLTRALARRISAEVDGYFAGAVRPLALMVFGREQSTPESLAAARDGVIAELQRFSGYLGDRDYFAGELGLADFAFYPHYRLVQRFDLRLPGLGLADALPANLRAWQERLVALPYHDRTIPPHWKA</sequence>
<name>A0A1I2BVV8_9BACT</name>
<accession>A0A1I2BVV8</accession>
<proteinExistence type="predicted"/>
<dbReference type="Proteomes" id="UP000199400">
    <property type="component" value="Unassembled WGS sequence"/>
</dbReference>
<dbReference type="SFLD" id="SFLDG00358">
    <property type="entry name" value="Main_(cytGST)"/>
    <property type="match status" value="1"/>
</dbReference>
<dbReference type="PROSITE" id="PS50405">
    <property type="entry name" value="GST_CTER"/>
    <property type="match status" value="1"/>
</dbReference>
<dbReference type="Gene3D" id="3.40.30.10">
    <property type="entry name" value="Glutaredoxin"/>
    <property type="match status" value="1"/>
</dbReference>
<feature type="domain" description="GST C-terminal" evidence="2">
    <location>
        <begin position="90"/>
        <end position="215"/>
    </location>
</feature>
<evidence type="ECO:0000313" key="4">
    <source>
        <dbReference type="Proteomes" id="UP000199400"/>
    </source>
</evidence>
<dbReference type="OrthoDB" id="9794721at2"/>
<dbReference type="SUPFAM" id="SSF52833">
    <property type="entry name" value="Thioredoxin-like"/>
    <property type="match status" value="1"/>
</dbReference>
<dbReference type="PANTHER" id="PTHR44051:SF8">
    <property type="entry name" value="GLUTATHIONE S-TRANSFERASE GSTA"/>
    <property type="match status" value="1"/>
</dbReference>
<keyword evidence="4" id="KW-1185">Reference proteome</keyword>
<dbReference type="AlphaFoldDB" id="A0A1I2BVV8"/>
<dbReference type="EMBL" id="FOMX01000016">
    <property type="protein sequence ID" value="SFE60135.1"/>
    <property type="molecule type" value="Genomic_DNA"/>
</dbReference>
<dbReference type="RefSeq" id="WP_096329291.1">
    <property type="nucleotide sequence ID" value="NZ_FOMX01000016.1"/>
</dbReference>
<dbReference type="InterPro" id="IPR010987">
    <property type="entry name" value="Glutathione-S-Trfase_C-like"/>
</dbReference>
<dbReference type="Pfam" id="PF00043">
    <property type="entry name" value="GST_C"/>
    <property type="match status" value="1"/>
</dbReference>
<evidence type="ECO:0000259" key="1">
    <source>
        <dbReference type="PROSITE" id="PS50404"/>
    </source>
</evidence>
<dbReference type="PROSITE" id="PS50404">
    <property type="entry name" value="GST_NTER"/>
    <property type="match status" value="1"/>
</dbReference>
<dbReference type="Gene3D" id="1.20.1050.10">
    <property type="match status" value="1"/>
</dbReference>
<dbReference type="InterPro" id="IPR040079">
    <property type="entry name" value="Glutathione_S-Trfase"/>
</dbReference>
<dbReference type="InterPro" id="IPR004045">
    <property type="entry name" value="Glutathione_S-Trfase_N"/>
</dbReference>
<dbReference type="InterPro" id="IPR036249">
    <property type="entry name" value="Thioredoxin-like_sf"/>
</dbReference>
<keyword evidence="3" id="KW-0808">Transferase</keyword>
<dbReference type="Pfam" id="PF13417">
    <property type="entry name" value="GST_N_3"/>
    <property type="match status" value="1"/>
</dbReference>